<evidence type="ECO:0000313" key="3">
    <source>
        <dbReference type="Proteomes" id="UP001188597"/>
    </source>
</evidence>
<protein>
    <recommendedName>
        <fullName evidence="1">RING-type domain-containing protein</fullName>
    </recommendedName>
</protein>
<dbReference type="Proteomes" id="UP001188597">
    <property type="component" value="Unassembled WGS sequence"/>
</dbReference>
<dbReference type="EMBL" id="JAVXUP010002563">
    <property type="protein sequence ID" value="KAK3002591.1"/>
    <property type="molecule type" value="Genomic_DNA"/>
</dbReference>
<keyword evidence="3" id="KW-1185">Reference proteome</keyword>
<dbReference type="InterPro" id="IPR001841">
    <property type="entry name" value="Znf_RING"/>
</dbReference>
<gene>
    <name evidence="2" type="ORF">RJ639_020826</name>
</gene>
<dbReference type="InterPro" id="IPR013083">
    <property type="entry name" value="Znf_RING/FYVE/PHD"/>
</dbReference>
<proteinExistence type="predicted"/>
<feature type="domain" description="RING-type" evidence="1">
    <location>
        <begin position="27"/>
        <end position="65"/>
    </location>
</feature>
<dbReference type="AlphaFoldDB" id="A0AA88V5P1"/>
<name>A0AA88V5P1_9ASTE</name>
<dbReference type="SUPFAM" id="SSF57850">
    <property type="entry name" value="RING/U-box"/>
    <property type="match status" value="1"/>
</dbReference>
<organism evidence="2 3">
    <name type="scientific">Escallonia herrerae</name>
    <dbReference type="NCBI Taxonomy" id="1293975"/>
    <lineage>
        <taxon>Eukaryota</taxon>
        <taxon>Viridiplantae</taxon>
        <taxon>Streptophyta</taxon>
        <taxon>Embryophyta</taxon>
        <taxon>Tracheophyta</taxon>
        <taxon>Spermatophyta</taxon>
        <taxon>Magnoliopsida</taxon>
        <taxon>eudicotyledons</taxon>
        <taxon>Gunneridae</taxon>
        <taxon>Pentapetalae</taxon>
        <taxon>asterids</taxon>
        <taxon>campanulids</taxon>
        <taxon>Escalloniales</taxon>
        <taxon>Escalloniaceae</taxon>
        <taxon>Escallonia</taxon>
    </lineage>
</organism>
<reference evidence="2" key="1">
    <citation type="submission" date="2022-12" db="EMBL/GenBank/DDBJ databases">
        <title>Draft genome assemblies for two species of Escallonia (Escalloniales).</title>
        <authorList>
            <person name="Chanderbali A."/>
            <person name="Dervinis C."/>
            <person name="Anghel I."/>
            <person name="Soltis D."/>
            <person name="Soltis P."/>
            <person name="Zapata F."/>
        </authorList>
    </citation>
    <scope>NUCLEOTIDE SEQUENCE</scope>
    <source>
        <strain evidence="2">UCBG64.0493</strain>
        <tissue evidence="2">Leaf</tissue>
    </source>
</reference>
<accession>A0AA88V5P1</accession>
<evidence type="ECO:0000259" key="1">
    <source>
        <dbReference type="Pfam" id="PF13639"/>
    </source>
</evidence>
<dbReference type="Pfam" id="PF13639">
    <property type="entry name" value="zf-RING_2"/>
    <property type="match status" value="1"/>
</dbReference>
<sequence>MGIHRLQERGLKKVKIGHGHLLTSKKQQCSICLEELRVGVEIARTPCFHIVFLNWLKKNLCPLCRSAIPSGLSPWRPTLSADQVELESVDGRETRFVPKLTFEHHDLNFVSEINPNINCGL</sequence>
<dbReference type="Gene3D" id="3.30.40.10">
    <property type="entry name" value="Zinc/RING finger domain, C3HC4 (zinc finger)"/>
    <property type="match status" value="1"/>
</dbReference>
<dbReference type="CDD" id="cd16448">
    <property type="entry name" value="RING-H2"/>
    <property type="match status" value="1"/>
</dbReference>
<comment type="caution">
    <text evidence="2">The sequence shown here is derived from an EMBL/GenBank/DDBJ whole genome shotgun (WGS) entry which is preliminary data.</text>
</comment>
<evidence type="ECO:0000313" key="2">
    <source>
        <dbReference type="EMBL" id="KAK3002591.1"/>
    </source>
</evidence>